<name>A0AAV4R951_CAEEX</name>
<comment type="caution">
    <text evidence="1">The sequence shown here is derived from an EMBL/GenBank/DDBJ whole genome shotgun (WGS) entry which is preliminary data.</text>
</comment>
<gene>
    <name evidence="1" type="ORF">CEXT_189961</name>
</gene>
<sequence>MCAKNIIVKTNEKLKETTTEECWKLQPLMSPLRPIPPSPYSSPIFPYFREQKDSLFTVPSLLFVLIFKDEDSFLCPGNCPLIVSNRWAFLFHGRRKKFFVLIQVTINGVAE</sequence>
<dbReference type="AlphaFoldDB" id="A0AAV4R951"/>
<accession>A0AAV4R951</accession>
<organism evidence="1 2">
    <name type="scientific">Caerostris extrusa</name>
    <name type="common">Bark spider</name>
    <name type="synonym">Caerostris bankana</name>
    <dbReference type="NCBI Taxonomy" id="172846"/>
    <lineage>
        <taxon>Eukaryota</taxon>
        <taxon>Metazoa</taxon>
        <taxon>Ecdysozoa</taxon>
        <taxon>Arthropoda</taxon>
        <taxon>Chelicerata</taxon>
        <taxon>Arachnida</taxon>
        <taxon>Araneae</taxon>
        <taxon>Araneomorphae</taxon>
        <taxon>Entelegynae</taxon>
        <taxon>Araneoidea</taxon>
        <taxon>Araneidae</taxon>
        <taxon>Caerostris</taxon>
    </lineage>
</organism>
<dbReference type="Proteomes" id="UP001054945">
    <property type="component" value="Unassembled WGS sequence"/>
</dbReference>
<dbReference type="EMBL" id="BPLR01007597">
    <property type="protein sequence ID" value="GIY18289.1"/>
    <property type="molecule type" value="Genomic_DNA"/>
</dbReference>
<protein>
    <submittedName>
        <fullName evidence="1">Uncharacterized protein</fullName>
    </submittedName>
</protein>
<reference evidence="1 2" key="1">
    <citation type="submission" date="2021-06" db="EMBL/GenBank/DDBJ databases">
        <title>Caerostris extrusa draft genome.</title>
        <authorList>
            <person name="Kono N."/>
            <person name="Arakawa K."/>
        </authorList>
    </citation>
    <scope>NUCLEOTIDE SEQUENCE [LARGE SCALE GENOMIC DNA]</scope>
</reference>
<evidence type="ECO:0000313" key="1">
    <source>
        <dbReference type="EMBL" id="GIY18289.1"/>
    </source>
</evidence>
<keyword evidence="2" id="KW-1185">Reference proteome</keyword>
<proteinExistence type="predicted"/>
<evidence type="ECO:0000313" key="2">
    <source>
        <dbReference type="Proteomes" id="UP001054945"/>
    </source>
</evidence>